<dbReference type="Proteomes" id="UP000053989">
    <property type="component" value="Unassembled WGS sequence"/>
</dbReference>
<organism evidence="2 3">
    <name type="scientific">Scleroderma citrinum Foug A</name>
    <dbReference type="NCBI Taxonomy" id="1036808"/>
    <lineage>
        <taxon>Eukaryota</taxon>
        <taxon>Fungi</taxon>
        <taxon>Dikarya</taxon>
        <taxon>Basidiomycota</taxon>
        <taxon>Agaricomycotina</taxon>
        <taxon>Agaricomycetes</taxon>
        <taxon>Agaricomycetidae</taxon>
        <taxon>Boletales</taxon>
        <taxon>Sclerodermatineae</taxon>
        <taxon>Sclerodermataceae</taxon>
        <taxon>Scleroderma</taxon>
    </lineage>
</organism>
<keyword evidence="3" id="KW-1185">Reference proteome</keyword>
<feature type="compositionally biased region" description="Basic and acidic residues" evidence="1">
    <location>
        <begin position="93"/>
        <end position="106"/>
    </location>
</feature>
<feature type="compositionally biased region" description="Basic and acidic residues" evidence="1">
    <location>
        <begin position="1"/>
        <end position="28"/>
    </location>
</feature>
<reference evidence="3" key="2">
    <citation type="submission" date="2015-01" db="EMBL/GenBank/DDBJ databases">
        <title>Evolutionary Origins and Diversification of the Mycorrhizal Mutualists.</title>
        <authorList>
            <consortium name="DOE Joint Genome Institute"/>
            <consortium name="Mycorrhizal Genomics Consortium"/>
            <person name="Kohler A."/>
            <person name="Kuo A."/>
            <person name="Nagy L.G."/>
            <person name="Floudas D."/>
            <person name="Copeland A."/>
            <person name="Barry K.W."/>
            <person name="Cichocki N."/>
            <person name="Veneault-Fourrey C."/>
            <person name="LaButti K."/>
            <person name="Lindquist E.A."/>
            <person name="Lipzen A."/>
            <person name="Lundell T."/>
            <person name="Morin E."/>
            <person name="Murat C."/>
            <person name="Riley R."/>
            <person name="Ohm R."/>
            <person name="Sun H."/>
            <person name="Tunlid A."/>
            <person name="Henrissat B."/>
            <person name="Grigoriev I.V."/>
            <person name="Hibbett D.S."/>
            <person name="Martin F."/>
        </authorList>
    </citation>
    <scope>NUCLEOTIDE SEQUENCE [LARGE SCALE GENOMIC DNA]</scope>
    <source>
        <strain evidence="3">Foug A</strain>
    </source>
</reference>
<dbReference type="AlphaFoldDB" id="A0A0C3EAG5"/>
<dbReference type="InParanoid" id="A0A0C3EAG5"/>
<protein>
    <submittedName>
        <fullName evidence="2">Uncharacterized protein</fullName>
    </submittedName>
</protein>
<sequence length="158" mass="17780">MADHRQTTRKRVLTEKVLEMQKPKKDGQQSRPPRTKAAPKSKGTKRKAVSSTSEDGGSDGGQEVQHTSKRRGEAKKSKYHSRSSFPEEVAESPTERNEREDVIHDADTDDTEEVGKVGRNIEELHLQHDEQSSVAPSHRSLSEDKVWRVINLEVIVSS</sequence>
<reference evidence="2 3" key="1">
    <citation type="submission" date="2014-04" db="EMBL/GenBank/DDBJ databases">
        <authorList>
            <consortium name="DOE Joint Genome Institute"/>
            <person name="Kuo A."/>
            <person name="Kohler A."/>
            <person name="Nagy L.G."/>
            <person name="Floudas D."/>
            <person name="Copeland A."/>
            <person name="Barry K.W."/>
            <person name="Cichocki N."/>
            <person name="Veneault-Fourrey C."/>
            <person name="LaButti K."/>
            <person name="Lindquist E.A."/>
            <person name="Lipzen A."/>
            <person name="Lundell T."/>
            <person name="Morin E."/>
            <person name="Murat C."/>
            <person name="Sun H."/>
            <person name="Tunlid A."/>
            <person name="Henrissat B."/>
            <person name="Grigoriev I.V."/>
            <person name="Hibbett D.S."/>
            <person name="Martin F."/>
            <person name="Nordberg H.P."/>
            <person name="Cantor M.N."/>
            <person name="Hua S.X."/>
        </authorList>
    </citation>
    <scope>NUCLEOTIDE SEQUENCE [LARGE SCALE GENOMIC DNA]</scope>
    <source>
        <strain evidence="2 3">Foug A</strain>
    </source>
</reference>
<evidence type="ECO:0000313" key="2">
    <source>
        <dbReference type="EMBL" id="KIM65339.1"/>
    </source>
</evidence>
<evidence type="ECO:0000256" key="1">
    <source>
        <dbReference type="SAM" id="MobiDB-lite"/>
    </source>
</evidence>
<dbReference type="HOGENOM" id="CLU_1846281_0_0_1"/>
<accession>A0A0C3EAG5</accession>
<name>A0A0C3EAG5_9AGAM</name>
<feature type="region of interest" description="Disordered" evidence="1">
    <location>
        <begin position="1"/>
        <end position="116"/>
    </location>
</feature>
<feature type="compositionally biased region" description="Basic residues" evidence="1">
    <location>
        <begin position="33"/>
        <end position="48"/>
    </location>
</feature>
<dbReference type="EMBL" id="KN822023">
    <property type="protein sequence ID" value="KIM65339.1"/>
    <property type="molecule type" value="Genomic_DNA"/>
</dbReference>
<gene>
    <name evidence="2" type="ORF">SCLCIDRAFT_8293</name>
</gene>
<proteinExistence type="predicted"/>
<feature type="compositionally biased region" description="Low complexity" evidence="1">
    <location>
        <begin position="49"/>
        <end position="65"/>
    </location>
</feature>
<evidence type="ECO:0000313" key="3">
    <source>
        <dbReference type="Proteomes" id="UP000053989"/>
    </source>
</evidence>